<protein>
    <submittedName>
        <fullName evidence="2">Uncharacterized protein</fullName>
    </submittedName>
</protein>
<evidence type="ECO:0000256" key="1">
    <source>
        <dbReference type="SAM" id="MobiDB-lite"/>
    </source>
</evidence>
<comment type="caution">
    <text evidence="2">The sequence shown here is derived from an EMBL/GenBank/DDBJ whole genome shotgun (WGS) entry which is preliminary data.</text>
</comment>
<proteinExistence type="predicted"/>
<sequence>MAPGVHSTSPHPPRQRGSHDCSCPSVPSSPDVGRRDHYSLCTLKVLFPPQAWTVERRQRASPSKVGLTGSHVIAGPTEDRGDAREWGGLYQCVPSGLIAYTVVCPAGRDAETGGRQRQADSHVANQGQVELWKRGEELGRIQVIGASEDSLSNTHVLLFTPSQQTKAMRARKHGTCRGKCILFRLYR</sequence>
<feature type="region of interest" description="Disordered" evidence="1">
    <location>
        <begin position="1"/>
        <end position="32"/>
    </location>
</feature>
<dbReference type="EMBL" id="CAAALY010001595">
    <property type="protein sequence ID" value="VEL07372.1"/>
    <property type="molecule type" value="Genomic_DNA"/>
</dbReference>
<gene>
    <name evidence="2" type="ORF">PXEA_LOCUS812</name>
</gene>
<keyword evidence="3" id="KW-1185">Reference proteome</keyword>
<reference evidence="2" key="1">
    <citation type="submission" date="2018-11" db="EMBL/GenBank/DDBJ databases">
        <authorList>
            <consortium name="Pathogen Informatics"/>
        </authorList>
    </citation>
    <scope>NUCLEOTIDE SEQUENCE</scope>
</reference>
<evidence type="ECO:0000313" key="3">
    <source>
        <dbReference type="Proteomes" id="UP000784294"/>
    </source>
</evidence>
<evidence type="ECO:0000313" key="2">
    <source>
        <dbReference type="EMBL" id="VEL07372.1"/>
    </source>
</evidence>
<organism evidence="2 3">
    <name type="scientific">Protopolystoma xenopodis</name>
    <dbReference type="NCBI Taxonomy" id="117903"/>
    <lineage>
        <taxon>Eukaryota</taxon>
        <taxon>Metazoa</taxon>
        <taxon>Spiralia</taxon>
        <taxon>Lophotrochozoa</taxon>
        <taxon>Platyhelminthes</taxon>
        <taxon>Monogenea</taxon>
        <taxon>Polyopisthocotylea</taxon>
        <taxon>Polystomatidea</taxon>
        <taxon>Polystomatidae</taxon>
        <taxon>Protopolystoma</taxon>
    </lineage>
</organism>
<feature type="compositionally biased region" description="Low complexity" evidence="1">
    <location>
        <begin position="20"/>
        <end position="31"/>
    </location>
</feature>
<name>A0A448WB22_9PLAT</name>
<dbReference type="AlphaFoldDB" id="A0A448WB22"/>
<dbReference type="Proteomes" id="UP000784294">
    <property type="component" value="Unassembled WGS sequence"/>
</dbReference>
<accession>A0A448WB22</accession>